<reference evidence="4" key="1">
    <citation type="journal article" date="2020" name="bioRxiv">
        <title>Comparative genomics of Chlamydomonas.</title>
        <authorList>
            <person name="Craig R.J."/>
            <person name="Hasan A.R."/>
            <person name="Ness R.W."/>
            <person name="Keightley P.D."/>
        </authorList>
    </citation>
    <scope>NUCLEOTIDE SEQUENCE</scope>
    <source>
        <strain evidence="4">CCAP 11/173</strain>
    </source>
</reference>
<dbReference type="Pfam" id="PF02010">
    <property type="entry name" value="REJ"/>
    <property type="match status" value="1"/>
</dbReference>
<name>A0A835WQH6_9CHLO</name>
<feature type="region of interest" description="Disordered" evidence="1">
    <location>
        <begin position="1294"/>
        <end position="1343"/>
    </location>
</feature>
<keyword evidence="5" id="KW-1185">Reference proteome</keyword>
<feature type="region of interest" description="Disordered" evidence="1">
    <location>
        <begin position="1094"/>
        <end position="1119"/>
    </location>
</feature>
<keyword evidence="2" id="KW-0472">Membrane</keyword>
<feature type="compositionally biased region" description="Pro residues" evidence="1">
    <location>
        <begin position="1296"/>
        <end position="1316"/>
    </location>
</feature>
<protein>
    <recommendedName>
        <fullName evidence="3">PKD/REJ-like domain-containing protein</fullName>
    </recommendedName>
</protein>
<dbReference type="Proteomes" id="UP000613740">
    <property type="component" value="Unassembled WGS sequence"/>
</dbReference>
<evidence type="ECO:0000256" key="1">
    <source>
        <dbReference type="SAM" id="MobiDB-lite"/>
    </source>
</evidence>
<comment type="caution">
    <text evidence="4">The sequence shown here is derived from an EMBL/GenBank/DDBJ whole genome shotgun (WGS) entry which is preliminary data.</text>
</comment>
<keyword evidence="2" id="KW-1133">Transmembrane helix</keyword>
<evidence type="ECO:0000259" key="3">
    <source>
        <dbReference type="Pfam" id="PF02010"/>
    </source>
</evidence>
<feature type="compositionally biased region" description="Polar residues" evidence="1">
    <location>
        <begin position="1580"/>
        <end position="1594"/>
    </location>
</feature>
<feature type="domain" description="PKD/REJ-like" evidence="3">
    <location>
        <begin position="501"/>
        <end position="626"/>
    </location>
</feature>
<keyword evidence="2" id="KW-0812">Transmembrane</keyword>
<proteinExistence type="predicted"/>
<gene>
    <name evidence="4" type="ORF">HYH02_003601</name>
</gene>
<evidence type="ECO:0000313" key="5">
    <source>
        <dbReference type="Proteomes" id="UP000613740"/>
    </source>
</evidence>
<dbReference type="InterPro" id="IPR002859">
    <property type="entry name" value="PKD/REJ-like"/>
</dbReference>
<feature type="compositionally biased region" description="Low complexity" evidence="1">
    <location>
        <begin position="1094"/>
        <end position="1116"/>
    </location>
</feature>
<evidence type="ECO:0000313" key="4">
    <source>
        <dbReference type="EMBL" id="KAG2451825.1"/>
    </source>
</evidence>
<feature type="region of interest" description="Disordered" evidence="1">
    <location>
        <begin position="1530"/>
        <end position="1594"/>
    </location>
</feature>
<sequence length="1594" mass="156072">MSSLLTSTAGCNTLASTILSGTTNLAARAGMMCSQLQLCPAAGCSSLTSNKIGSGTALSGALDLCAAEGVAGGTPTPLPSATRGPANCRTASECSGPGMMCIFPPSPPQVCECSAGSDLCYGLGNCTSFCSLNSTLDTVAALNAGTKTCDVVQAGAGVCSTTEVCTAVSGCQEWVCDTATQSLKQVPCTGLCKPQQLSVTGAALSDDGTTVTAALSASASSFDLQPCPSVLDTGSALAVGGAGASCSASGSNLVVRLGPAATLQANQVLTLLSGADQKLRGQLDPTQPFTGSFNVSWCSACAVPRAAVIGPLIVTEVCEGVSSLLAAANAAPPLFDASLSADPSGHAQWSNVQWAVPAGAPGSTASKAVLQAAVDRTNALPTVRERLALTLTNAEVGSLELAPAYTLQVTVTSWLSTSATATATFARASTNSAPTVTVLGASSQPFRIIDGLGAGAQAGAVCRGKSLEWRWNSTWPGLPAGGVAGQTLWLQGPVPAVNGQSIPLVVTANYVGDTSTAASSALTMVAVGSNPVAVLTGPSGDIPDNEPIVLNATASTDPDTTPALQRLSFRWTCRREDFPAPCFTGASQGDQDSVPDVWTLPASLLAVGKTHVFTVTVVKDTAAGSTASPLSASQSLSLRPRSTAVPFPRGNLTRQCAAAGCSSPHPTDKALTVMLTIATEFVASTVSWASADASGMAGLTAASAANTPGMPPGVHTLTVPASVLPTNRPSITITAVMTSPANVSGEATVTVPLNGAPFCSLVPTLAGASANANGVCLEVTALADTFPTAAFRNLGDGGAINDVMQQSSTAPSGTLVGMQQGNVTLYGCAIDPEGSRTCGAVLVTVKPPGADFNASAALSTMDVSALLESNDKRSLLQAANTAAAIMSTVNTSDPAAAELVSKQSALLVSAILSGTSMTDATQRNQAVAAMSAIATSSGAALSDSSRAVFANAAKGATAALGSTAVDSSFVTQICAMMAASLPASNFTNSTNTAARSSGRRSLLATAVGGGGGGRSLLQSSSGGSANATNAQSSLADLLTVASRLAAALGRQAAPGGSYLAAGSQGVFVGAVALAAPSAGNVNASTSGLVAAGPDAAAGTASNGTSSSNSTTAAAAAGRHRRLQELSLQHSSTGRQLLQTISASGRSGSAEAFVVLSGAIATGAGGWSLGLSYATQAISAVSSTLAGQLPATVTLLGGGLASVAWSAISTTTSSSPPALDGTTNYLLLRIPAPGYDPAKSTACLLYNASATPPTASGNLAGVPVGSPQAVFVGYDSATGRVACRAAAVGSYLVAQGPAPPSPPPAAVSGHAPPPPPDNTNTSSIASSPPPPNSNPEAGVDKGSGGGGGGVSVALIAGVVGGVVGAALLAGAGFFAFKAQKRRNQLRLVAEEGPAPPDPGVGIGLLPEEAAITTVTHIPGASAVSVTGRGPRAVPVVTIGASAASATSVLPVHPPAAAVSVTRPAGHALVIDDVLPFTAGPAETSRPTSSQLAAAPPLPPRSFVAGAGGAAGGGGWTSAPILRLEGVSAAAPAASDHGGTASPLVSGRLSKPGGVVSSSQVTPFMPFTVAQHRGVTGRDSGPPSSAGSHSNRSAWS</sequence>
<evidence type="ECO:0000256" key="2">
    <source>
        <dbReference type="SAM" id="Phobius"/>
    </source>
</evidence>
<dbReference type="OrthoDB" id="540623at2759"/>
<feature type="transmembrane region" description="Helical" evidence="2">
    <location>
        <begin position="1351"/>
        <end position="1375"/>
    </location>
</feature>
<dbReference type="EMBL" id="JAEHOD010000007">
    <property type="protein sequence ID" value="KAG2451825.1"/>
    <property type="molecule type" value="Genomic_DNA"/>
</dbReference>
<organism evidence="4 5">
    <name type="scientific">Chlamydomonas schloesseri</name>
    <dbReference type="NCBI Taxonomy" id="2026947"/>
    <lineage>
        <taxon>Eukaryota</taxon>
        <taxon>Viridiplantae</taxon>
        <taxon>Chlorophyta</taxon>
        <taxon>core chlorophytes</taxon>
        <taxon>Chlorophyceae</taxon>
        <taxon>CS clade</taxon>
        <taxon>Chlamydomonadales</taxon>
        <taxon>Chlamydomonadaceae</taxon>
        <taxon>Chlamydomonas</taxon>
    </lineage>
</organism>
<accession>A0A835WQH6</accession>